<evidence type="ECO:0000256" key="2">
    <source>
        <dbReference type="ARBA" id="ARBA00022490"/>
    </source>
</evidence>
<feature type="coiled-coil region" evidence="8">
    <location>
        <begin position="618"/>
        <end position="652"/>
    </location>
</feature>
<reference evidence="10" key="1">
    <citation type="submission" date="2021-01" db="EMBL/GenBank/DDBJ databases">
        <authorList>
            <person name="Corre E."/>
            <person name="Pelletier E."/>
            <person name="Niang G."/>
            <person name="Scheremetjew M."/>
            <person name="Finn R."/>
            <person name="Kale V."/>
            <person name="Holt S."/>
            <person name="Cochrane G."/>
            <person name="Meng A."/>
            <person name="Brown T."/>
            <person name="Cohen L."/>
        </authorList>
    </citation>
    <scope>NUCLEOTIDE SEQUENCE</scope>
    <source>
        <strain evidence="10">CCMP219</strain>
    </source>
</reference>
<dbReference type="EMBL" id="HBEC01007924">
    <property type="protein sequence ID" value="CAD8283566.1"/>
    <property type="molecule type" value="Transcribed_RNA"/>
</dbReference>
<evidence type="ECO:0000259" key="9">
    <source>
        <dbReference type="PROSITE" id="PS50067"/>
    </source>
</evidence>
<evidence type="ECO:0000256" key="5">
    <source>
        <dbReference type="ARBA" id="ARBA00023054"/>
    </source>
</evidence>
<comment type="subcellular location">
    <subcellularLocation>
        <location evidence="1">Cytoplasm</location>
    </subcellularLocation>
</comment>
<feature type="domain" description="Kinesin motor" evidence="9">
    <location>
        <begin position="22"/>
        <end position="371"/>
    </location>
</feature>
<dbReference type="GO" id="GO:0005875">
    <property type="term" value="C:microtubule associated complex"/>
    <property type="evidence" value="ECO:0007669"/>
    <property type="project" value="TreeGrafter"/>
</dbReference>
<comment type="similarity">
    <text evidence="7">Belongs to the TRAFAC class myosin-kinesin ATPase superfamily. Kinesin family.</text>
</comment>
<dbReference type="InterPro" id="IPR001752">
    <property type="entry name" value="Kinesin_motor_dom"/>
</dbReference>
<dbReference type="SUPFAM" id="SSF52540">
    <property type="entry name" value="P-loop containing nucleoside triphosphate hydrolases"/>
    <property type="match status" value="1"/>
</dbReference>
<dbReference type="InterPro" id="IPR036961">
    <property type="entry name" value="Kinesin_motor_dom_sf"/>
</dbReference>
<dbReference type="AlphaFoldDB" id="A0A7R9V374"/>
<evidence type="ECO:0000256" key="3">
    <source>
        <dbReference type="ARBA" id="ARBA00022741"/>
    </source>
</evidence>
<dbReference type="GO" id="GO:0005737">
    <property type="term" value="C:cytoplasm"/>
    <property type="evidence" value="ECO:0007669"/>
    <property type="project" value="UniProtKB-SubCell"/>
</dbReference>
<evidence type="ECO:0000256" key="1">
    <source>
        <dbReference type="ARBA" id="ARBA00004496"/>
    </source>
</evidence>
<dbReference type="GO" id="GO:0005524">
    <property type="term" value="F:ATP binding"/>
    <property type="evidence" value="ECO:0007669"/>
    <property type="project" value="UniProtKB-UniRule"/>
</dbReference>
<dbReference type="SMART" id="SM00129">
    <property type="entry name" value="KISc"/>
    <property type="match status" value="1"/>
</dbReference>
<dbReference type="InterPro" id="IPR027417">
    <property type="entry name" value="P-loop_NTPase"/>
</dbReference>
<accession>A0A7R9V374</accession>
<evidence type="ECO:0000256" key="6">
    <source>
        <dbReference type="ARBA" id="ARBA00023175"/>
    </source>
</evidence>
<dbReference type="GO" id="GO:0007052">
    <property type="term" value="P:mitotic spindle organization"/>
    <property type="evidence" value="ECO:0007669"/>
    <property type="project" value="TreeGrafter"/>
</dbReference>
<dbReference type="PANTHER" id="PTHR47969:SF15">
    <property type="entry name" value="CHROMOSOME-ASSOCIATED KINESIN KIF4A-RELATED"/>
    <property type="match status" value="1"/>
</dbReference>
<keyword evidence="5 8" id="KW-0175">Coiled coil</keyword>
<feature type="coiled-coil region" evidence="8">
    <location>
        <begin position="386"/>
        <end position="579"/>
    </location>
</feature>
<dbReference type="Pfam" id="PF00225">
    <property type="entry name" value="Kinesin"/>
    <property type="match status" value="1"/>
</dbReference>
<dbReference type="GO" id="GO:0051231">
    <property type="term" value="P:spindle elongation"/>
    <property type="evidence" value="ECO:0007669"/>
    <property type="project" value="TreeGrafter"/>
</dbReference>
<evidence type="ECO:0000313" key="10">
    <source>
        <dbReference type="EMBL" id="CAD8283566.1"/>
    </source>
</evidence>
<dbReference type="GO" id="GO:0008017">
    <property type="term" value="F:microtubule binding"/>
    <property type="evidence" value="ECO:0007669"/>
    <property type="project" value="InterPro"/>
</dbReference>
<feature type="coiled-coil region" evidence="8">
    <location>
        <begin position="872"/>
        <end position="958"/>
    </location>
</feature>
<keyword evidence="4 7" id="KW-0067">ATP-binding</keyword>
<dbReference type="GO" id="GO:0003777">
    <property type="term" value="F:microtubule motor activity"/>
    <property type="evidence" value="ECO:0007669"/>
    <property type="project" value="InterPro"/>
</dbReference>
<name>A0A7R9V374_9CHLO</name>
<evidence type="ECO:0000256" key="7">
    <source>
        <dbReference type="PROSITE-ProRule" id="PRU00283"/>
    </source>
</evidence>
<sequence length="1001" mass="111809">MEHVASIVSSRPDWCRGVSGIPCDVIVRVCGDKQGRPQGRPMIQVTTKRVSLVKGDSGRAKPEDEYDVNFVYGPEASNADVTKRHLEPLVKKVIEGYNATVLCFGATGSGKTTSLEGMRRDGKAASEGDGAVHLVCDALFRLLNDKAVHVGDRVAVSQGARAKSYDFFVEASFVEVANEECHDLLQKGGATRANLPLYEDDLDGYQLSGLTYRMAKASTELRQSFNYGRLMRDFSEPDVGSVHERSAGIFTIYLAQYSPALAMGQEDSVMASRLTIVDMPGAERLAVEPELLRLREGALLNKSLLGYASTVGTLARDGSSQFVNYDECVLTRLLADALGGNSLALVMGCLRQGDWEGSVTTLQHLQLVRKVRNFPIINHGRARGLLQSIRRRLLSLVDDRNTLREQLDEVPADGDPNAVAVSIARLRDIEAQLIAERNEKAAMGEEKNALAARLRRLQDAESGDLQERAELHEALIKSEEMRLELAKNLIAAQVDMNEKEREYADEKLDLEKKIVELEAIKVSDYVKSDDAAALEQQRDQLNTELLDTQDELVRREKEVEELKRTIGEQQEELRKLHNDLNLIGGEGDAKDLDFADAEAEGADGDSVEARRRKLFMQLKLKTRQIEELRSAMKDLQKEMDKLRNKRNLTQAGVDEMREAYRRKLEGHMRDIGDMSRAVAIMQDDPKTGLRVSPEDLFKAFQKLTDENVEVTAQRESDLREDLDDLHGRHVELKRKFRTLYLAYRDLRYLVEDKWPNPGVPPRPDVPHEDSVLEAAFDDLTRSEEEADRRLVARLRERASHLDAQLAAIKLSQAAGEKGIKLRPTDYSSVARADGAAGPFVDNPTARFENEKMREELERMKKIVGSGPGGAANERLLNENATLVNQLKNLSGDKSRAQMAAELARAQTELQALRRGGGAGFEDANAVSAAVKDFSNKTQAELERKLAHADARRVMAEEQLEGMQKYLTKSTMQYQREIVRLRSVIGQLDPRMLKSNPLKGTR</sequence>
<keyword evidence="6 7" id="KW-0505">Motor protein</keyword>
<dbReference type="PANTHER" id="PTHR47969">
    <property type="entry name" value="CHROMOSOME-ASSOCIATED KINESIN KIF4A-RELATED"/>
    <property type="match status" value="1"/>
</dbReference>
<gene>
    <name evidence="10" type="ORF">CEUR00632_LOCUS3601</name>
</gene>
<dbReference type="PROSITE" id="PS50067">
    <property type="entry name" value="KINESIN_MOTOR_2"/>
    <property type="match status" value="1"/>
</dbReference>
<keyword evidence="2" id="KW-0963">Cytoplasm</keyword>
<organism evidence="10">
    <name type="scientific">Chlamydomonas euryale</name>
    <dbReference type="NCBI Taxonomy" id="1486919"/>
    <lineage>
        <taxon>Eukaryota</taxon>
        <taxon>Viridiplantae</taxon>
        <taxon>Chlorophyta</taxon>
        <taxon>core chlorophytes</taxon>
        <taxon>Chlorophyceae</taxon>
        <taxon>CS clade</taxon>
        <taxon>Chlamydomonadales</taxon>
        <taxon>Chlamydomonadaceae</taxon>
        <taxon>Chlamydomonas</taxon>
    </lineage>
</organism>
<proteinExistence type="inferred from homology"/>
<protein>
    <recommendedName>
        <fullName evidence="9">Kinesin motor domain-containing protein</fullName>
    </recommendedName>
</protein>
<dbReference type="GO" id="GO:0007018">
    <property type="term" value="P:microtubule-based movement"/>
    <property type="evidence" value="ECO:0007669"/>
    <property type="project" value="InterPro"/>
</dbReference>
<feature type="binding site" evidence="7">
    <location>
        <begin position="105"/>
        <end position="112"/>
    </location>
    <ligand>
        <name>ATP</name>
        <dbReference type="ChEBI" id="CHEBI:30616"/>
    </ligand>
</feature>
<dbReference type="Gene3D" id="3.40.850.10">
    <property type="entry name" value="Kinesin motor domain"/>
    <property type="match status" value="1"/>
</dbReference>
<dbReference type="PRINTS" id="PR00380">
    <property type="entry name" value="KINESINHEAVY"/>
</dbReference>
<keyword evidence="3 7" id="KW-0547">Nucleotide-binding</keyword>
<evidence type="ECO:0000256" key="4">
    <source>
        <dbReference type="ARBA" id="ARBA00022840"/>
    </source>
</evidence>
<evidence type="ECO:0000256" key="8">
    <source>
        <dbReference type="SAM" id="Coils"/>
    </source>
</evidence>
<dbReference type="InterPro" id="IPR027640">
    <property type="entry name" value="Kinesin-like_fam"/>
</dbReference>